<reference evidence="3" key="1">
    <citation type="journal article" date="2019" name="Int. J. Syst. Evol. Microbiol.">
        <title>The Global Catalogue of Microorganisms (GCM) 10K type strain sequencing project: providing services to taxonomists for standard genome sequencing and annotation.</title>
        <authorList>
            <consortium name="The Broad Institute Genomics Platform"/>
            <consortium name="The Broad Institute Genome Sequencing Center for Infectious Disease"/>
            <person name="Wu L."/>
            <person name="Ma J."/>
        </authorList>
    </citation>
    <scope>NUCLEOTIDE SEQUENCE [LARGE SCALE GENOMIC DNA]</scope>
    <source>
        <strain evidence="3">JCM 17805</strain>
    </source>
</reference>
<dbReference type="Proteomes" id="UP001500604">
    <property type="component" value="Unassembled WGS sequence"/>
</dbReference>
<name>A0ABP8UXR2_9GAMM</name>
<comment type="caution">
    <text evidence="2">The sequence shown here is derived from an EMBL/GenBank/DDBJ whole genome shotgun (WGS) entry which is preliminary data.</text>
</comment>
<proteinExistence type="predicted"/>
<keyword evidence="3" id="KW-1185">Reference proteome</keyword>
<evidence type="ECO:0000313" key="3">
    <source>
        <dbReference type="Proteomes" id="UP001500604"/>
    </source>
</evidence>
<dbReference type="Pfam" id="PF22673">
    <property type="entry name" value="MCP-like_PDC_1"/>
    <property type="match status" value="1"/>
</dbReference>
<evidence type="ECO:0000256" key="1">
    <source>
        <dbReference type="SAM" id="SignalP"/>
    </source>
</evidence>
<dbReference type="Gene3D" id="3.30.450.20">
    <property type="entry name" value="PAS domain"/>
    <property type="match status" value="1"/>
</dbReference>
<dbReference type="EMBL" id="BAABFL010000070">
    <property type="protein sequence ID" value="GAA4648402.1"/>
    <property type="molecule type" value="Genomic_DNA"/>
</dbReference>
<accession>A0ABP8UXR2</accession>
<sequence>MPRLCLSALMTLLLSLTTSLQAQGLTSVMKAQLAEDIQMIKTWVSLEKVIDAARKQNELDIPLSAIKKMDASWKTVMKQKGSPNNLMIRAFHHPAAQFLRKVAEKHRPRYPEMFLCDNKGANVAVTQFTSDYWQGDEDKWINAFDNGKGKVVIGEPEFDKSTRTMVVQVSVPVMDQGKAIGVLVVGVSLKALNKLP</sequence>
<organism evidence="2 3">
    <name type="scientific">Kistimonas scapharcae</name>
    <dbReference type="NCBI Taxonomy" id="1036133"/>
    <lineage>
        <taxon>Bacteria</taxon>
        <taxon>Pseudomonadati</taxon>
        <taxon>Pseudomonadota</taxon>
        <taxon>Gammaproteobacteria</taxon>
        <taxon>Oceanospirillales</taxon>
        <taxon>Endozoicomonadaceae</taxon>
        <taxon>Kistimonas</taxon>
    </lineage>
</organism>
<dbReference type="CDD" id="cd18773">
    <property type="entry name" value="PDC1_HK_sensor"/>
    <property type="match status" value="1"/>
</dbReference>
<dbReference type="SUPFAM" id="SSF103190">
    <property type="entry name" value="Sensory domain-like"/>
    <property type="match status" value="1"/>
</dbReference>
<evidence type="ECO:0008006" key="4">
    <source>
        <dbReference type="Google" id="ProtNLM"/>
    </source>
</evidence>
<dbReference type="InterPro" id="IPR029151">
    <property type="entry name" value="Sensor-like_sf"/>
</dbReference>
<gene>
    <name evidence="2" type="ORF">GCM10023116_06710</name>
</gene>
<evidence type="ECO:0000313" key="2">
    <source>
        <dbReference type="EMBL" id="GAA4648402.1"/>
    </source>
</evidence>
<feature type="chain" id="PRO_5047206791" description="Cache domain-containing protein" evidence="1">
    <location>
        <begin position="23"/>
        <end position="196"/>
    </location>
</feature>
<dbReference type="RefSeq" id="WP_345194034.1">
    <property type="nucleotide sequence ID" value="NZ_BAABFL010000070.1"/>
</dbReference>
<feature type="signal peptide" evidence="1">
    <location>
        <begin position="1"/>
        <end position="22"/>
    </location>
</feature>
<keyword evidence="1" id="KW-0732">Signal</keyword>
<protein>
    <recommendedName>
        <fullName evidence="4">Cache domain-containing protein</fullName>
    </recommendedName>
</protein>